<dbReference type="Proteomes" id="UP001141552">
    <property type="component" value="Unassembled WGS sequence"/>
</dbReference>
<dbReference type="InterPro" id="IPR008480">
    <property type="entry name" value="DUF761_pln"/>
</dbReference>
<keyword evidence="3" id="KW-1185">Reference proteome</keyword>
<dbReference type="AlphaFoldDB" id="A0A9Q0JJP5"/>
<proteinExistence type="predicted"/>
<dbReference type="OrthoDB" id="1682876at2759"/>
<dbReference type="Pfam" id="PF05553">
    <property type="entry name" value="DUF761"/>
    <property type="match status" value="1"/>
</dbReference>
<feature type="region of interest" description="Disordered" evidence="1">
    <location>
        <begin position="57"/>
        <end position="86"/>
    </location>
</feature>
<dbReference type="EMBL" id="JAKUCV010002005">
    <property type="protein sequence ID" value="KAJ4844258.1"/>
    <property type="molecule type" value="Genomic_DNA"/>
</dbReference>
<name>A0A9Q0JJP5_9ROSI</name>
<reference evidence="2" key="2">
    <citation type="journal article" date="2023" name="Plants (Basel)">
        <title>Annotation of the Turnera subulata (Passifloraceae) Draft Genome Reveals the S-Locus Evolved after the Divergence of Turneroideae from Passifloroideae in a Stepwise Manner.</title>
        <authorList>
            <person name="Henning P.M."/>
            <person name="Roalson E.H."/>
            <person name="Mir W."/>
            <person name="McCubbin A.G."/>
            <person name="Shore J.S."/>
        </authorList>
    </citation>
    <scope>NUCLEOTIDE SEQUENCE</scope>
    <source>
        <strain evidence="2">F60SS</strain>
    </source>
</reference>
<organism evidence="2 3">
    <name type="scientific">Turnera subulata</name>
    <dbReference type="NCBI Taxonomy" id="218843"/>
    <lineage>
        <taxon>Eukaryota</taxon>
        <taxon>Viridiplantae</taxon>
        <taxon>Streptophyta</taxon>
        <taxon>Embryophyta</taxon>
        <taxon>Tracheophyta</taxon>
        <taxon>Spermatophyta</taxon>
        <taxon>Magnoliopsida</taxon>
        <taxon>eudicotyledons</taxon>
        <taxon>Gunneridae</taxon>
        <taxon>Pentapetalae</taxon>
        <taxon>rosids</taxon>
        <taxon>fabids</taxon>
        <taxon>Malpighiales</taxon>
        <taxon>Passifloraceae</taxon>
        <taxon>Turnera</taxon>
    </lineage>
</organism>
<protein>
    <recommendedName>
        <fullName evidence="4">DUF761 domain-containing protein</fullName>
    </recommendedName>
</protein>
<sequence length="129" mass="14916">MGMENWSLMSRLRRAVKKVKILLNLDLSRWRVASMMGAASVRRHQLSFNDRPGLRAAYDDSESEDSSLSRSYSSSSGLHRTISYPSEEEDIDKKAEMFIQNFHRQLQIERQISLELKYLRGNSFTSVSP</sequence>
<gene>
    <name evidence="2" type="ORF">Tsubulata_031442</name>
</gene>
<evidence type="ECO:0000313" key="3">
    <source>
        <dbReference type="Proteomes" id="UP001141552"/>
    </source>
</evidence>
<evidence type="ECO:0008006" key="4">
    <source>
        <dbReference type="Google" id="ProtNLM"/>
    </source>
</evidence>
<comment type="caution">
    <text evidence="2">The sequence shown here is derived from an EMBL/GenBank/DDBJ whole genome shotgun (WGS) entry which is preliminary data.</text>
</comment>
<evidence type="ECO:0000313" key="2">
    <source>
        <dbReference type="EMBL" id="KAJ4844258.1"/>
    </source>
</evidence>
<feature type="compositionally biased region" description="Low complexity" evidence="1">
    <location>
        <begin position="66"/>
        <end position="76"/>
    </location>
</feature>
<reference evidence="2" key="1">
    <citation type="submission" date="2022-02" db="EMBL/GenBank/DDBJ databases">
        <authorList>
            <person name="Henning P.M."/>
            <person name="McCubbin A.G."/>
            <person name="Shore J.S."/>
        </authorList>
    </citation>
    <scope>NUCLEOTIDE SEQUENCE</scope>
    <source>
        <strain evidence="2">F60SS</strain>
        <tissue evidence="2">Leaves</tissue>
    </source>
</reference>
<accession>A0A9Q0JJP5</accession>
<evidence type="ECO:0000256" key="1">
    <source>
        <dbReference type="SAM" id="MobiDB-lite"/>
    </source>
</evidence>